<protein>
    <recommendedName>
        <fullName evidence="1">GFO/IDH/MocA-like oxidoreductase domain-containing protein</fullName>
    </recommendedName>
</protein>
<dbReference type="Pfam" id="PF22725">
    <property type="entry name" value="GFO_IDH_MocA_C3"/>
    <property type="match status" value="1"/>
</dbReference>
<organism evidence="2">
    <name type="scientific">bioreactor metagenome</name>
    <dbReference type="NCBI Taxonomy" id="1076179"/>
    <lineage>
        <taxon>unclassified sequences</taxon>
        <taxon>metagenomes</taxon>
        <taxon>ecological metagenomes</taxon>
    </lineage>
</organism>
<feature type="domain" description="GFO/IDH/MocA-like oxidoreductase" evidence="1">
    <location>
        <begin position="12"/>
        <end position="138"/>
    </location>
</feature>
<evidence type="ECO:0000313" key="2">
    <source>
        <dbReference type="EMBL" id="MPN12327.1"/>
    </source>
</evidence>
<dbReference type="SUPFAM" id="SSF55347">
    <property type="entry name" value="Glyceraldehyde-3-phosphate dehydrogenase-like, C-terminal domain"/>
    <property type="match status" value="1"/>
</dbReference>
<dbReference type="Gene3D" id="3.30.360.10">
    <property type="entry name" value="Dihydrodipicolinate Reductase, domain 2"/>
    <property type="match status" value="1"/>
</dbReference>
<comment type="caution">
    <text evidence="2">The sequence shown here is derived from an EMBL/GenBank/DDBJ whole genome shotgun (WGS) entry which is preliminary data.</text>
</comment>
<reference evidence="2" key="1">
    <citation type="submission" date="2019-08" db="EMBL/GenBank/DDBJ databases">
        <authorList>
            <person name="Kucharzyk K."/>
            <person name="Murdoch R.W."/>
            <person name="Higgins S."/>
            <person name="Loffler F."/>
        </authorList>
    </citation>
    <scope>NUCLEOTIDE SEQUENCE</scope>
</reference>
<sequence>MLPLWSHGNSVAARDLIAAGKIGEVQAVGFTGPHPLNYGTRAGWYFEPGKHGGTINDIAPHGIDLIQFITGMKFASTAAVRTWNGQFPEVPDFHNGAQFLAVLANGAGVTGDVSYFACHFGLPGYWRFSVWGTAGWLEFNFKTPGVQLAVKDSPVISEVFPAAPLKGYWRAFLDEIAGRPDPYFHTEHVLEVSEWSLRLQSGPDRPAGN</sequence>
<dbReference type="EMBL" id="VSSQ01058657">
    <property type="protein sequence ID" value="MPN12327.1"/>
    <property type="molecule type" value="Genomic_DNA"/>
</dbReference>
<proteinExistence type="predicted"/>
<dbReference type="AlphaFoldDB" id="A0A645FDD5"/>
<dbReference type="InterPro" id="IPR055170">
    <property type="entry name" value="GFO_IDH_MocA-like_dom"/>
</dbReference>
<gene>
    <name evidence="2" type="ORF">SDC9_159643</name>
</gene>
<accession>A0A645FDD5</accession>
<evidence type="ECO:0000259" key="1">
    <source>
        <dbReference type="Pfam" id="PF22725"/>
    </source>
</evidence>
<name>A0A645FDD5_9ZZZZ</name>